<accession>A0A1J1J5G0</accession>
<proteinExistence type="predicted"/>
<dbReference type="Proteomes" id="UP000183832">
    <property type="component" value="Unassembled WGS sequence"/>
</dbReference>
<reference evidence="1 2" key="1">
    <citation type="submission" date="2015-04" db="EMBL/GenBank/DDBJ databases">
        <authorList>
            <person name="Syromyatnikov M.Y."/>
            <person name="Popov V.N."/>
        </authorList>
    </citation>
    <scope>NUCLEOTIDE SEQUENCE [LARGE SCALE GENOMIC DNA]</scope>
</reference>
<sequence length="90" mass="10428">MWLSSNFVAFSAFALILLASNYCFSYVIRDKSVLVGESKSFSPYFAAFSEDYKKKMREYERLRQQLMHFKMIDWNVVVLTGIGSDSSSQD</sequence>
<dbReference type="OrthoDB" id="10500196at2759"/>
<evidence type="ECO:0000313" key="2">
    <source>
        <dbReference type="Proteomes" id="UP000183832"/>
    </source>
</evidence>
<organism evidence="1 2">
    <name type="scientific">Clunio marinus</name>
    <dbReference type="NCBI Taxonomy" id="568069"/>
    <lineage>
        <taxon>Eukaryota</taxon>
        <taxon>Metazoa</taxon>
        <taxon>Ecdysozoa</taxon>
        <taxon>Arthropoda</taxon>
        <taxon>Hexapoda</taxon>
        <taxon>Insecta</taxon>
        <taxon>Pterygota</taxon>
        <taxon>Neoptera</taxon>
        <taxon>Endopterygota</taxon>
        <taxon>Diptera</taxon>
        <taxon>Nematocera</taxon>
        <taxon>Chironomoidea</taxon>
        <taxon>Chironomidae</taxon>
        <taxon>Clunio</taxon>
    </lineage>
</organism>
<dbReference type="EMBL" id="CVRI01000073">
    <property type="protein sequence ID" value="CRL07640.1"/>
    <property type="molecule type" value="Genomic_DNA"/>
</dbReference>
<dbReference type="AlphaFoldDB" id="A0A1J1J5G0"/>
<keyword evidence="2" id="KW-1185">Reference proteome</keyword>
<evidence type="ECO:0000313" key="1">
    <source>
        <dbReference type="EMBL" id="CRL07640.1"/>
    </source>
</evidence>
<name>A0A1J1J5G0_9DIPT</name>
<gene>
    <name evidence="1" type="ORF">CLUMA_CG020604</name>
</gene>
<protein>
    <submittedName>
        <fullName evidence="1">CLUMA_CG020604, isoform A</fullName>
    </submittedName>
</protein>